<dbReference type="EMBL" id="BPLR01019453">
    <property type="protein sequence ID" value="GIX68059.1"/>
    <property type="molecule type" value="Genomic_DNA"/>
</dbReference>
<evidence type="ECO:0000313" key="2">
    <source>
        <dbReference type="Proteomes" id="UP001054945"/>
    </source>
</evidence>
<sequence length="75" mass="8510">MENALHCDESQFVKMEGHSRSAGSKQNVEKLIFYHSTKCVIMMPAPFPDCRSNLVSVQTIFEFVFPENGKVSRLS</sequence>
<evidence type="ECO:0000313" key="1">
    <source>
        <dbReference type="EMBL" id="GIX68059.1"/>
    </source>
</evidence>
<dbReference type="AlphaFoldDB" id="A0AAV4M7P2"/>
<protein>
    <recommendedName>
        <fullName evidence="3">Transposase</fullName>
    </recommendedName>
</protein>
<reference evidence="1 2" key="1">
    <citation type="submission" date="2021-06" db="EMBL/GenBank/DDBJ databases">
        <title>Caerostris extrusa draft genome.</title>
        <authorList>
            <person name="Kono N."/>
            <person name="Arakawa K."/>
        </authorList>
    </citation>
    <scope>NUCLEOTIDE SEQUENCE [LARGE SCALE GENOMIC DNA]</scope>
</reference>
<proteinExistence type="predicted"/>
<name>A0AAV4M7P2_CAEEX</name>
<dbReference type="Proteomes" id="UP001054945">
    <property type="component" value="Unassembled WGS sequence"/>
</dbReference>
<evidence type="ECO:0008006" key="3">
    <source>
        <dbReference type="Google" id="ProtNLM"/>
    </source>
</evidence>
<organism evidence="1 2">
    <name type="scientific">Caerostris extrusa</name>
    <name type="common">Bark spider</name>
    <name type="synonym">Caerostris bankana</name>
    <dbReference type="NCBI Taxonomy" id="172846"/>
    <lineage>
        <taxon>Eukaryota</taxon>
        <taxon>Metazoa</taxon>
        <taxon>Ecdysozoa</taxon>
        <taxon>Arthropoda</taxon>
        <taxon>Chelicerata</taxon>
        <taxon>Arachnida</taxon>
        <taxon>Araneae</taxon>
        <taxon>Araneomorphae</taxon>
        <taxon>Entelegynae</taxon>
        <taxon>Araneoidea</taxon>
        <taxon>Araneidae</taxon>
        <taxon>Caerostris</taxon>
    </lineage>
</organism>
<gene>
    <name evidence="1" type="ORF">CEXT_169431</name>
</gene>
<keyword evidence="2" id="KW-1185">Reference proteome</keyword>
<comment type="caution">
    <text evidence="1">The sequence shown here is derived from an EMBL/GenBank/DDBJ whole genome shotgun (WGS) entry which is preliminary data.</text>
</comment>
<accession>A0AAV4M7P2</accession>